<reference evidence="1 2" key="1">
    <citation type="submission" date="2016-02" db="EMBL/GenBank/DDBJ databases">
        <title>Complete genome sequence and transcriptome regulation of the pentose utilising yeast Sugiyamaella lignohabitans.</title>
        <authorList>
            <person name="Bellasio M."/>
            <person name="Peymann A."/>
            <person name="Valli M."/>
            <person name="Sipitzky M."/>
            <person name="Graf A."/>
            <person name="Sauer M."/>
            <person name="Marx H."/>
            <person name="Mattanovich D."/>
        </authorList>
    </citation>
    <scope>NUCLEOTIDE SEQUENCE [LARGE SCALE GENOMIC DNA]</scope>
    <source>
        <strain evidence="1 2">CBS 10342</strain>
    </source>
</reference>
<organism evidence="1 2">
    <name type="scientific">Sugiyamaella lignohabitans</name>
    <dbReference type="NCBI Taxonomy" id="796027"/>
    <lineage>
        <taxon>Eukaryota</taxon>
        <taxon>Fungi</taxon>
        <taxon>Dikarya</taxon>
        <taxon>Ascomycota</taxon>
        <taxon>Saccharomycotina</taxon>
        <taxon>Dipodascomycetes</taxon>
        <taxon>Dipodascales</taxon>
        <taxon>Trichomonascaceae</taxon>
        <taxon>Sugiyamaella</taxon>
    </lineage>
</organism>
<dbReference type="GeneID" id="30032918"/>
<name>A0A167DFU0_9ASCO</name>
<evidence type="ECO:0000313" key="1">
    <source>
        <dbReference type="EMBL" id="ANB12870.1"/>
    </source>
</evidence>
<gene>
    <name evidence="1" type="ORF">AWJ20_1148</name>
</gene>
<dbReference type="KEGG" id="slb:AWJ20_1148"/>
<dbReference type="Proteomes" id="UP000189580">
    <property type="component" value="Chromosome a"/>
</dbReference>
<proteinExistence type="predicted"/>
<keyword evidence="2" id="KW-1185">Reference proteome</keyword>
<dbReference type="AlphaFoldDB" id="A0A167DFU0"/>
<dbReference type="RefSeq" id="XP_018735347.1">
    <property type="nucleotide sequence ID" value="XM_018877999.1"/>
</dbReference>
<protein>
    <submittedName>
        <fullName evidence="1">Uncharacterized protein</fullName>
    </submittedName>
</protein>
<dbReference type="EMBL" id="CP014501">
    <property type="protein sequence ID" value="ANB12870.1"/>
    <property type="molecule type" value="Genomic_DNA"/>
</dbReference>
<accession>A0A167DFU0</accession>
<evidence type="ECO:0000313" key="2">
    <source>
        <dbReference type="Proteomes" id="UP000189580"/>
    </source>
</evidence>
<sequence length="117" mass="12381">MIRETQPLPVSGKLHSLTIFERPFLSTCSVTTTTLVLAGLATKSMAPPIPLTIPGRAQLARSPNSDTCIAPRMVRSTRPDLIIANDSSEPNNEAPSIRVTVSLPALIKSGSSSPFNG</sequence>